<accession>A0A9W9C8V1</accession>
<evidence type="ECO:0000313" key="2">
    <source>
        <dbReference type="Proteomes" id="UP001140513"/>
    </source>
</evidence>
<dbReference type="InterPro" id="IPR036291">
    <property type="entry name" value="NAD(P)-bd_dom_sf"/>
</dbReference>
<dbReference type="Gene3D" id="3.40.50.720">
    <property type="entry name" value="NAD(P)-binding Rossmann-like Domain"/>
    <property type="match status" value="1"/>
</dbReference>
<proteinExistence type="predicted"/>
<protein>
    <recommendedName>
        <fullName evidence="3">NAD(P)-binding protein</fullName>
    </recommendedName>
</protein>
<comment type="caution">
    <text evidence="1">The sequence shown here is derived from an EMBL/GenBank/DDBJ whole genome shotgun (WGS) entry which is preliminary data.</text>
</comment>
<dbReference type="Proteomes" id="UP001140513">
    <property type="component" value="Unassembled WGS sequence"/>
</dbReference>
<dbReference type="EMBL" id="JAPEUX010000005">
    <property type="protein sequence ID" value="KAJ4351429.1"/>
    <property type="molecule type" value="Genomic_DNA"/>
</dbReference>
<sequence length="189" mass="21382">MVHKIFFPKLSSEDNLMRDEATFEAIGKGTWKPFVGNQSWMGGYCRYGAAKLCAMMMMHELQHRLNQDAALSRICVLAVDPGYMSTGLQRSLPWLARYIIFQVFFPVVAWLMPNGSIRYPEMSASYVLRAAVERGPGLGELPKGLFFEGGKSAETSSESRDPRKRDLVWKESVKLAHLEDGETVLEGWR</sequence>
<keyword evidence="2" id="KW-1185">Reference proteome</keyword>
<name>A0A9W9C8V1_9PLEO</name>
<evidence type="ECO:0000313" key="1">
    <source>
        <dbReference type="EMBL" id="KAJ4351429.1"/>
    </source>
</evidence>
<reference evidence="1" key="1">
    <citation type="submission" date="2022-10" db="EMBL/GenBank/DDBJ databases">
        <title>Tapping the CABI collections for fungal endophytes: first genome assemblies for Collariella, Neodidymelliopsis, Ascochyta clinopodiicola, Didymella pomorum, Didymosphaeria variabile, Neocosmospora piperis and Neocucurbitaria cava.</title>
        <authorList>
            <person name="Hill R."/>
        </authorList>
    </citation>
    <scope>NUCLEOTIDE SEQUENCE</scope>
    <source>
        <strain evidence="1">IMI 356815</strain>
    </source>
</reference>
<dbReference type="GeneID" id="80910301"/>
<gene>
    <name evidence="1" type="ORF">N0V89_006771</name>
</gene>
<dbReference type="OrthoDB" id="191139at2759"/>
<dbReference type="SUPFAM" id="SSF51735">
    <property type="entry name" value="NAD(P)-binding Rossmann-fold domains"/>
    <property type="match status" value="1"/>
</dbReference>
<evidence type="ECO:0008006" key="3">
    <source>
        <dbReference type="Google" id="ProtNLM"/>
    </source>
</evidence>
<dbReference type="AlphaFoldDB" id="A0A9W9C8V1"/>
<organism evidence="1 2">
    <name type="scientific">Didymosphaeria variabile</name>
    <dbReference type="NCBI Taxonomy" id="1932322"/>
    <lineage>
        <taxon>Eukaryota</taxon>
        <taxon>Fungi</taxon>
        <taxon>Dikarya</taxon>
        <taxon>Ascomycota</taxon>
        <taxon>Pezizomycotina</taxon>
        <taxon>Dothideomycetes</taxon>
        <taxon>Pleosporomycetidae</taxon>
        <taxon>Pleosporales</taxon>
        <taxon>Massarineae</taxon>
        <taxon>Didymosphaeriaceae</taxon>
        <taxon>Didymosphaeria</taxon>
    </lineage>
</organism>
<dbReference type="RefSeq" id="XP_056069785.1">
    <property type="nucleotide sequence ID" value="XM_056215538.1"/>
</dbReference>